<dbReference type="GO" id="GO:0004519">
    <property type="term" value="F:endonuclease activity"/>
    <property type="evidence" value="ECO:0007669"/>
    <property type="project" value="UniProtKB-KW"/>
</dbReference>
<keyword evidence="2" id="KW-0255">Endonuclease</keyword>
<dbReference type="EC" id="3.1.-.-" evidence="2"/>
<keyword evidence="2" id="KW-0496">Mitochondrion</keyword>
<evidence type="ECO:0000259" key="1">
    <source>
        <dbReference type="PROSITE" id="PS50164"/>
    </source>
</evidence>
<dbReference type="InterPro" id="IPR006350">
    <property type="entry name" value="Intron_endoG1"/>
</dbReference>
<dbReference type="PROSITE" id="PS51257">
    <property type="entry name" value="PROKAR_LIPOPROTEIN"/>
    <property type="match status" value="1"/>
</dbReference>
<sequence>MKQTNTSLLAILATLVTSCVIYNLPLEFVSLPSYIKCFPDLTSMEHIDALRFAYKGTYFGLVYGIYNTFTHQIYVGSTQDPSTRFYSHLVSGVNSNVHLRNSIAKYGLANFCVIIFEVLAIGANFTPFHLFALEQKYLDYYPKRQKYNVNLIAGGGRLPMTEAEKLDTSKRMMGVNVGRAPINKGKKLTKAAKDVIWKASAHRRHIVYIYDDMLNLVGMYPSISQAVRVEHTQKNVFIDHMKNGTLWRGYYVTKVPKH</sequence>
<dbReference type="PROSITE" id="PS50164">
    <property type="entry name" value="GIY_YIG"/>
    <property type="match status" value="1"/>
</dbReference>
<geneLocation type="mitochondrion" evidence="2"/>
<reference evidence="2" key="1">
    <citation type="submission" date="2012-11" db="EMBL/GenBank/DDBJ databases">
        <authorList>
            <person name="Zhao X."/>
        </authorList>
    </citation>
    <scope>NUCLEOTIDE SEQUENCE</scope>
</reference>
<dbReference type="AlphaFoldDB" id="R4Z821"/>
<keyword evidence="2" id="KW-0378">Hydrolase</keyword>
<accession>R4Z821</accession>
<organism evidence="2">
    <name type="scientific">Rhodotorula taiwanensis RS1</name>
    <dbReference type="NCBI Taxonomy" id="1246992"/>
    <lineage>
        <taxon>Eukaryota</taxon>
        <taxon>Fungi</taxon>
        <taxon>Dikarya</taxon>
        <taxon>Basidiomycota</taxon>
        <taxon>Pucciniomycotina</taxon>
        <taxon>Microbotryomycetes</taxon>
        <taxon>Sporidiobolales</taxon>
        <taxon>Sporidiobolaceae</taxon>
        <taxon>Rhodotorula</taxon>
    </lineage>
</organism>
<dbReference type="InterPro" id="IPR035901">
    <property type="entry name" value="GIY-YIG_endonuc_sf"/>
</dbReference>
<dbReference type="GO" id="GO:0016787">
    <property type="term" value="F:hydrolase activity"/>
    <property type="evidence" value="ECO:0007669"/>
    <property type="project" value="UniProtKB-KW"/>
</dbReference>
<dbReference type="InterPro" id="IPR000305">
    <property type="entry name" value="GIY-YIG_endonuc"/>
</dbReference>
<protein>
    <submittedName>
        <fullName evidence="2">GIY-YIG endonuclease</fullName>
        <ecNumber evidence="2">3.1.-.-</ecNumber>
    </submittedName>
</protein>
<name>R4Z821_9BASI</name>
<reference evidence="2" key="2">
    <citation type="journal article" date="2013" name="MicrobiologyOpen">
        <title>Complete mitochondrial genome of the aluminum-tolerant fungus Rhodotorula taiwanensis RS1 and comparative analysis of Basidiomycota mitochondrial genomes.</title>
        <authorList>
            <person name="Zhao X.Q."/>
            <person name="Aizawa T."/>
            <person name="Schneider J."/>
            <person name="Wang C."/>
            <person name="Shen R.F."/>
            <person name="Sunairi M."/>
        </authorList>
    </citation>
    <scope>NUCLEOTIDE SEQUENCE</scope>
</reference>
<dbReference type="NCBIfam" id="TIGR01453">
    <property type="entry name" value="grpIintron_endo"/>
    <property type="match status" value="1"/>
</dbReference>
<gene>
    <name evidence="2" type="ORF">RHTARS1M_02</name>
</gene>
<dbReference type="SMART" id="SM00465">
    <property type="entry name" value="GIYc"/>
    <property type="match status" value="1"/>
</dbReference>
<feature type="domain" description="GIY-YIG" evidence="1">
    <location>
        <begin position="58"/>
        <end position="149"/>
    </location>
</feature>
<evidence type="ECO:0000313" key="2">
    <source>
        <dbReference type="EMBL" id="CCO62224.1"/>
    </source>
</evidence>
<dbReference type="SUPFAM" id="SSF82771">
    <property type="entry name" value="GIY-YIG endonuclease"/>
    <property type="match status" value="1"/>
</dbReference>
<dbReference type="Gene3D" id="3.40.1440.10">
    <property type="entry name" value="GIY-YIG endonuclease"/>
    <property type="match status" value="1"/>
</dbReference>
<dbReference type="Pfam" id="PF01541">
    <property type="entry name" value="GIY-YIG"/>
    <property type="match status" value="1"/>
</dbReference>
<dbReference type="EMBL" id="HF558455">
    <property type="protein sequence ID" value="CCO62224.1"/>
    <property type="molecule type" value="Genomic_DNA"/>
</dbReference>
<keyword evidence="2" id="KW-0540">Nuclease</keyword>
<proteinExistence type="predicted"/>